<gene>
    <name evidence="2" type="ORF">CARG_00080</name>
</gene>
<feature type="region of interest" description="Disordered" evidence="1">
    <location>
        <begin position="192"/>
        <end position="213"/>
    </location>
</feature>
<proteinExistence type="predicted"/>
<accession>U3GS52</accession>
<dbReference type="HOGENOM" id="CLU_1159553_0_0_11"/>
<dbReference type="AlphaFoldDB" id="U3GS52"/>
<evidence type="ECO:0000313" key="3">
    <source>
        <dbReference type="Proteomes" id="UP000016943"/>
    </source>
</evidence>
<dbReference type="GeneID" id="78248913"/>
<evidence type="ECO:0000313" key="2">
    <source>
        <dbReference type="EMBL" id="AGU14225.1"/>
    </source>
</evidence>
<organism evidence="2 3">
    <name type="scientific">Corynebacterium argentoratense DSM 44202</name>
    <dbReference type="NCBI Taxonomy" id="1348662"/>
    <lineage>
        <taxon>Bacteria</taxon>
        <taxon>Bacillati</taxon>
        <taxon>Actinomycetota</taxon>
        <taxon>Actinomycetes</taxon>
        <taxon>Mycobacteriales</taxon>
        <taxon>Corynebacteriaceae</taxon>
        <taxon>Corynebacterium</taxon>
    </lineage>
</organism>
<dbReference type="Proteomes" id="UP000016943">
    <property type="component" value="Chromosome"/>
</dbReference>
<dbReference type="KEGG" id="caz:CARG_00080"/>
<evidence type="ECO:0000256" key="1">
    <source>
        <dbReference type="SAM" id="MobiDB-lite"/>
    </source>
</evidence>
<dbReference type="RefSeq" id="WP_020975345.1">
    <property type="nucleotide sequence ID" value="NC_022198.1"/>
</dbReference>
<protein>
    <submittedName>
        <fullName evidence="2">Uncharacterized protein</fullName>
    </submittedName>
</protein>
<keyword evidence="3" id="KW-1185">Reference proteome</keyword>
<dbReference type="EMBL" id="CP006365">
    <property type="protein sequence ID" value="AGU14225.1"/>
    <property type="molecule type" value="Genomic_DNA"/>
</dbReference>
<dbReference type="PATRIC" id="fig|1348662.3.peg.15"/>
<dbReference type="STRING" id="1348662.CARG_00080"/>
<sequence length="239" mass="26939">METTFPYYALTRTNLATLRDYLANPGDDTYQTACANAAAVLDTFVDILPEPNIGHHVILDGDNPAMQLCDTEKDHQLRHLIAVEQKNGNSYTHAPIVMCSECIDTKRNNYWQDIKGTYGPELTRLENNLGTSKNTLAMLEVRKAAAEAYLEAHPDNTAAQDYAFEAQRDHGEEAAHLSKLRIKIEKLKKPMEEADRYTRPTAQFTLKKEPKPYTLETIRKAAQRAANRKAAEKGKPRHA</sequence>
<reference evidence="2 3" key="1">
    <citation type="journal article" date="2013" name="Genome Announc.">
        <title>Whole-Genome Sequence of the Clinical Strain Corynebacterium argentoratense DSM 44202, Isolated from a Human Throat Specimen.</title>
        <authorList>
            <person name="Bomholt C."/>
            <person name="Glaub A."/>
            <person name="Gravermann K."/>
            <person name="Albersmeier A."/>
            <person name="Brinkrolf K."/>
            <person name="Ruckert C."/>
            <person name="Tauch A."/>
        </authorList>
    </citation>
    <scope>NUCLEOTIDE SEQUENCE [LARGE SCALE GENOMIC DNA]</scope>
    <source>
        <strain evidence="2">DSM 44202</strain>
    </source>
</reference>
<name>U3GS52_9CORY</name>